<protein>
    <submittedName>
        <fullName evidence="1">Uncharacterized protein</fullName>
    </submittedName>
</protein>
<dbReference type="EMBL" id="LR796345">
    <property type="protein sequence ID" value="CAB4138579.1"/>
    <property type="molecule type" value="Genomic_DNA"/>
</dbReference>
<name>A0A6J5M3X5_9CAUD</name>
<evidence type="ECO:0000313" key="1">
    <source>
        <dbReference type="EMBL" id="CAB4138579.1"/>
    </source>
</evidence>
<sequence length="72" mass="8123">MNEQTNANKGKLNISLTEYTYECGDGCCTNFGTVTAVNGVDLPFHNQDIETILQQVLEHLGYEVEIESKYDY</sequence>
<reference evidence="1" key="1">
    <citation type="submission" date="2020-04" db="EMBL/GenBank/DDBJ databases">
        <authorList>
            <person name="Chiriac C."/>
            <person name="Salcher M."/>
            <person name="Ghai R."/>
            <person name="Kavagutti S V."/>
        </authorList>
    </citation>
    <scope>NUCLEOTIDE SEQUENCE</scope>
</reference>
<organism evidence="1">
    <name type="scientific">uncultured Caudovirales phage</name>
    <dbReference type="NCBI Taxonomy" id="2100421"/>
    <lineage>
        <taxon>Viruses</taxon>
        <taxon>Duplodnaviria</taxon>
        <taxon>Heunggongvirae</taxon>
        <taxon>Uroviricota</taxon>
        <taxon>Caudoviricetes</taxon>
        <taxon>Peduoviridae</taxon>
        <taxon>Maltschvirus</taxon>
        <taxon>Maltschvirus maltsch</taxon>
    </lineage>
</organism>
<accession>A0A6J5M3X5</accession>
<proteinExistence type="predicted"/>
<gene>
    <name evidence="1" type="ORF">UFOVP331_139</name>
</gene>